<dbReference type="NCBIfam" id="TIGR00125">
    <property type="entry name" value="cyt_tran_rel"/>
    <property type="match status" value="1"/>
</dbReference>
<dbReference type="GeneID" id="99683787"/>
<evidence type="ECO:0000256" key="2">
    <source>
        <dbReference type="ARBA" id="ARBA00005019"/>
    </source>
</evidence>
<dbReference type="InterPro" id="IPR004821">
    <property type="entry name" value="Cyt_trans-like"/>
</dbReference>
<dbReference type="InterPro" id="IPR005248">
    <property type="entry name" value="NadD/NMNAT"/>
</dbReference>
<comment type="caution">
    <text evidence="13">The sequence shown here is derived from an EMBL/GenBank/DDBJ whole genome shotgun (WGS) entry which is preliminary data.</text>
</comment>
<dbReference type="SUPFAM" id="SSF52374">
    <property type="entry name" value="Nucleotidylyl transferase"/>
    <property type="match status" value="1"/>
</dbReference>
<evidence type="ECO:0000256" key="7">
    <source>
        <dbReference type="ARBA" id="ARBA00022741"/>
    </source>
</evidence>
<dbReference type="RefSeq" id="WP_132647770.1">
    <property type="nucleotide sequence ID" value="NZ_CP181386.1"/>
</dbReference>
<dbReference type="NCBIfam" id="TIGR00482">
    <property type="entry name" value="nicotinate (nicotinamide) nucleotide adenylyltransferase"/>
    <property type="match status" value="1"/>
</dbReference>
<dbReference type="Gene3D" id="3.40.50.620">
    <property type="entry name" value="HUPs"/>
    <property type="match status" value="1"/>
</dbReference>
<comment type="catalytic activity">
    <reaction evidence="10 11">
        <text>nicotinate beta-D-ribonucleotide + ATP + H(+) = deamido-NAD(+) + diphosphate</text>
        <dbReference type="Rhea" id="RHEA:22860"/>
        <dbReference type="ChEBI" id="CHEBI:15378"/>
        <dbReference type="ChEBI" id="CHEBI:30616"/>
        <dbReference type="ChEBI" id="CHEBI:33019"/>
        <dbReference type="ChEBI" id="CHEBI:57502"/>
        <dbReference type="ChEBI" id="CHEBI:58437"/>
        <dbReference type="EC" id="2.7.7.18"/>
    </reaction>
</comment>
<dbReference type="HAMAP" id="MF_00244">
    <property type="entry name" value="NaMN_adenylyltr"/>
    <property type="match status" value="1"/>
</dbReference>
<evidence type="ECO:0000256" key="4">
    <source>
        <dbReference type="ARBA" id="ARBA00022642"/>
    </source>
</evidence>
<dbReference type="GO" id="GO:0004515">
    <property type="term" value="F:nicotinate-nucleotide adenylyltransferase activity"/>
    <property type="evidence" value="ECO:0007669"/>
    <property type="project" value="UniProtKB-UniRule"/>
</dbReference>
<dbReference type="PANTHER" id="PTHR39321:SF3">
    <property type="entry name" value="PHOSPHOPANTETHEINE ADENYLYLTRANSFERASE"/>
    <property type="match status" value="1"/>
</dbReference>
<dbReference type="InterPro" id="IPR014729">
    <property type="entry name" value="Rossmann-like_a/b/a_fold"/>
</dbReference>
<evidence type="ECO:0000256" key="1">
    <source>
        <dbReference type="ARBA" id="ARBA00002324"/>
    </source>
</evidence>
<protein>
    <recommendedName>
        <fullName evidence="11">Probable nicotinate-nucleotide adenylyltransferase</fullName>
        <ecNumber evidence="11">2.7.7.18</ecNumber>
    </recommendedName>
    <alternativeName>
        <fullName evidence="11">Deamido-NAD(+) diphosphorylase</fullName>
    </alternativeName>
    <alternativeName>
        <fullName evidence="11">Deamido-NAD(+) pyrophosphorylase</fullName>
    </alternativeName>
    <alternativeName>
        <fullName evidence="11">Nicotinate mononucleotide adenylyltransferase</fullName>
        <shortName evidence="11">NaMN adenylyltransferase</shortName>
    </alternativeName>
</protein>
<keyword evidence="7 11" id="KW-0547">Nucleotide-binding</keyword>
<feature type="domain" description="Cytidyltransferase-like" evidence="12">
    <location>
        <begin position="14"/>
        <end position="175"/>
    </location>
</feature>
<evidence type="ECO:0000256" key="6">
    <source>
        <dbReference type="ARBA" id="ARBA00022695"/>
    </source>
</evidence>
<organism evidence="13 14">
    <name type="scientific">Rubrivivax gelatinosus</name>
    <name type="common">Rhodocyclus gelatinosus</name>
    <name type="synonym">Rhodopseudomonas gelatinosa</name>
    <dbReference type="NCBI Taxonomy" id="28068"/>
    <lineage>
        <taxon>Bacteria</taxon>
        <taxon>Pseudomonadati</taxon>
        <taxon>Pseudomonadota</taxon>
        <taxon>Betaproteobacteria</taxon>
        <taxon>Burkholderiales</taxon>
        <taxon>Sphaerotilaceae</taxon>
        <taxon>Rubrivivax</taxon>
    </lineage>
</organism>
<dbReference type="Pfam" id="PF01467">
    <property type="entry name" value="CTP_transf_like"/>
    <property type="match status" value="1"/>
</dbReference>
<dbReference type="AlphaFoldDB" id="A0A4R2M6I4"/>
<evidence type="ECO:0000259" key="12">
    <source>
        <dbReference type="Pfam" id="PF01467"/>
    </source>
</evidence>
<name>A0A4R2M6I4_RUBGE</name>
<keyword evidence="5 11" id="KW-0808">Transferase</keyword>
<keyword evidence="9 11" id="KW-0520">NAD</keyword>
<evidence type="ECO:0000256" key="8">
    <source>
        <dbReference type="ARBA" id="ARBA00022840"/>
    </source>
</evidence>
<evidence type="ECO:0000256" key="5">
    <source>
        <dbReference type="ARBA" id="ARBA00022679"/>
    </source>
</evidence>
<comment type="pathway">
    <text evidence="2 11">Cofactor biosynthesis; NAD(+) biosynthesis; deamido-NAD(+) from nicotinate D-ribonucleotide: step 1/1.</text>
</comment>
<evidence type="ECO:0000256" key="9">
    <source>
        <dbReference type="ARBA" id="ARBA00023027"/>
    </source>
</evidence>
<comment type="function">
    <text evidence="1 11">Catalyzes the reversible adenylation of nicotinate mononucleotide (NaMN) to nicotinic acid adenine dinucleotide (NaAD).</text>
</comment>
<comment type="similarity">
    <text evidence="3 11">Belongs to the NadD family.</text>
</comment>
<reference evidence="13 14" key="1">
    <citation type="submission" date="2019-03" db="EMBL/GenBank/DDBJ databases">
        <title>Genomic Encyclopedia of Type Strains, Phase IV (KMG-IV): sequencing the most valuable type-strain genomes for metagenomic binning, comparative biology and taxonomic classification.</title>
        <authorList>
            <person name="Goeker M."/>
        </authorList>
    </citation>
    <scope>NUCLEOTIDE SEQUENCE [LARGE SCALE GENOMIC DNA]</scope>
    <source>
        <strain evidence="13 14">DSM 1709</strain>
    </source>
</reference>
<dbReference type="EC" id="2.7.7.18" evidence="11"/>
<dbReference type="Proteomes" id="UP000295106">
    <property type="component" value="Unassembled WGS sequence"/>
</dbReference>
<dbReference type="OrthoDB" id="5295945at2"/>
<evidence type="ECO:0000313" key="14">
    <source>
        <dbReference type="Proteomes" id="UP000295106"/>
    </source>
</evidence>
<sequence>MNNAPAAVGRRIGLFGGSFDPVHRGHVALAHEAMKQLALDGVLWVPVGQPWQKARALSAPEHRVAMLEAAIAGEPRFAVDRLEIERPGPSYTLDTVRELQRREPDVRWVLLIGADQYAGLHTWNGWRELLARVELAVAARPGVAPVADAEVARHPHALALLPLAVDVSATEIRRRAASGLDITELVPPQVARYIDQHALYGAASGS</sequence>
<keyword evidence="8 11" id="KW-0067">ATP-binding</keyword>
<evidence type="ECO:0000256" key="3">
    <source>
        <dbReference type="ARBA" id="ARBA00009014"/>
    </source>
</evidence>
<dbReference type="GO" id="GO:0005524">
    <property type="term" value="F:ATP binding"/>
    <property type="evidence" value="ECO:0007669"/>
    <property type="project" value="UniProtKB-KW"/>
</dbReference>
<evidence type="ECO:0000313" key="13">
    <source>
        <dbReference type="EMBL" id="TCP01701.1"/>
    </source>
</evidence>
<evidence type="ECO:0000256" key="10">
    <source>
        <dbReference type="ARBA" id="ARBA00048721"/>
    </source>
</evidence>
<evidence type="ECO:0000256" key="11">
    <source>
        <dbReference type="HAMAP-Rule" id="MF_00244"/>
    </source>
</evidence>
<keyword evidence="4 11" id="KW-0662">Pyridine nucleotide biosynthesis</keyword>
<proteinExistence type="inferred from homology"/>
<keyword evidence="6 11" id="KW-0548">Nucleotidyltransferase</keyword>
<dbReference type="NCBIfam" id="NF000840">
    <property type="entry name" value="PRK00071.1-3"/>
    <property type="match status" value="1"/>
</dbReference>
<dbReference type="PANTHER" id="PTHR39321">
    <property type="entry name" value="NICOTINATE-NUCLEOTIDE ADENYLYLTRANSFERASE-RELATED"/>
    <property type="match status" value="1"/>
</dbReference>
<dbReference type="EMBL" id="SLXD01000008">
    <property type="protein sequence ID" value="TCP01701.1"/>
    <property type="molecule type" value="Genomic_DNA"/>
</dbReference>
<dbReference type="CDD" id="cd02165">
    <property type="entry name" value="NMNAT"/>
    <property type="match status" value="1"/>
</dbReference>
<dbReference type="UniPathway" id="UPA00253">
    <property type="reaction ID" value="UER00332"/>
</dbReference>
<accession>A0A4R2M6I4</accession>
<gene>
    <name evidence="11" type="primary">nadD</name>
    <name evidence="13" type="ORF">EV684_10840</name>
</gene>
<dbReference type="GO" id="GO:0009435">
    <property type="term" value="P:NAD+ biosynthetic process"/>
    <property type="evidence" value="ECO:0007669"/>
    <property type="project" value="UniProtKB-UniRule"/>
</dbReference>